<sequence length="62" mass="7428">MLDFNIPHHPAEFYCKLYAVSRTTWWRVSSRSDFPQPLRIGRAVRWSREQVAQYFAKQQKAA</sequence>
<organism evidence="1 2">
    <name type="scientific">Pseudomonas weihenstephanensis</name>
    <dbReference type="NCBI Taxonomy" id="1608994"/>
    <lineage>
        <taxon>Bacteria</taxon>
        <taxon>Pseudomonadati</taxon>
        <taxon>Pseudomonadota</taxon>
        <taxon>Gammaproteobacteria</taxon>
        <taxon>Pseudomonadales</taxon>
        <taxon>Pseudomonadaceae</taxon>
        <taxon>Pseudomonas</taxon>
    </lineage>
</organism>
<protein>
    <submittedName>
        <fullName evidence="1">AlpA family phage regulatory protein</fullName>
    </submittedName>
</protein>
<dbReference type="EMBL" id="JAAEBW010000001">
    <property type="protein sequence ID" value="MBM1193593.1"/>
    <property type="molecule type" value="Genomic_DNA"/>
</dbReference>
<evidence type="ECO:0000313" key="2">
    <source>
        <dbReference type="Proteomes" id="UP000809529"/>
    </source>
</evidence>
<dbReference type="Gene3D" id="1.10.238.160">
    <property type="match status" value="1"/>
</dbReference>
<name>A0ABS1ZB39_9PSED</name>
<comment type="caution">
    <text evidence="1">The sequence shown here is derived from an EMBL/GenBank/DDBJ whole genome shotgun (WGS) entry which is preliminary data.</text>
</comment>
<accession>A0ABS1ZB39</accession>
<dbReference type="Proteomes" id="UP000809529">
    <property type="component" value="Unassembled WGS sequence"/>
</dbReference>
<keyword evidence="2" id="KW-1185">Reference proteome</keyword>
<gene>
    <name evidence="1" type="ORF">GYN02_00195</name>
</gene>
<proteinExistence type="predicted"/>
<reference evidence="1 2" key="1">
    <citation type="submission" date="2020-01" db="EMBL/GenBank/DDBJ databases">
        <title>Comparative genomics of meat spoilage bacteria.</title>
        <authorList>
            <person name="Hilgarth M."/>
            <person name="Vogel R.F."/>
        </authorList>
    </citation>
    <scope>NUCLEOTIDE SEQUENCE [LARGE SCALE GENOMIC DNA]</scope>
    <source>
        <strain evidence="1 2">TMW2.2077</strain>
    </source>
</reference>
<evidence type="ECO:0000313" key="1">
    <source>
        <dbReference type="EMBL" id="MBM1193593.1"/>
    </source>
</evidence>